<evidence type="ECO:0000313" key="2">
    <source>
        <dbReference type="EMBL" id="CAI9166123.1"/>
    </source>
</evidence>
<organism evidence="2 3">
    <name type="scientific">Rangifer tarandus platyrhynchus</name>
    <name type="common">Svalbard reindeer</name>
    <dbReference type="NCBI Taxonomy" id="3082113"/>
    <lineage>
        <taxon>Eukaryota</taxon>
        <taxon>Metazoa</taxon>
        <taxon>Chordata</taxon>
        <taxon>Craniata</taxon>
        <taxon>Vertebrata</taxon>
        <taxon>Euteleostomi</taxon>
        <taxon>Mammalia</taxon>
        <taxon>Eutheria</taxon>
        <taxon>Laurasiatheria</taxon>
        <taxon>Artiodactyla</taxon>
        <taxon>Ruminantia</taxon>
        <taxon>Pecora</taxon>
        <taxon>Cervidae</taxon>
        <taxon>Odocoileinae</taxon>
        <taxon>Rangifer</taxon>
    </lineage>
</organism>
<name>A0ABN8YXP6_RANTA</name>
<evidence type="ECO:0000313" key="3">
    <source>
        <dbReference type="Proteomes" id="UP001176941"/>
    </source>
</evidence>
<dbReference type="Proteomes" id="UP001176941">
    <property type="component" value="Chromosome 25"/>
</dbReference>
<gene>
    <name evidence="2" type="ORF">MRATA1EN1_LOCUS15085</name>
</gene>
<feature type="compositionally biased region" description="Polar residues" evidence="1">
    <location>
        <begin position="40"/>
        <end position="61"/>
    </location>
</feature>
<reference evidence="2" key="1">
    <citation type="submission" date="2023-04" db="EMBL/GenBank/DDBJ databases">
        <authorList>
            <consortium name="ELIXIR-Norway"/>
        </authorList>
    </citation>
    <scope>NUCLEOTIDE SEQUENCE [LARGE SCALE GENOMIC DNA]</scope>
</reference>
<protein>
    <submittedName>
        <fullName evidence="2">Uncharacterized protein</fullName>
    </submittedName>
</protein>
<accession>A0ABN8YXP6</accession>
<feature type="region of interest" description="Disordered" evidence="1">
    <location>
        <begin position="37"/>
        <end position="75"/>
    </location>
</feature>
<keyword evidence="3" id="KW-1185">Reference proteome</keyword>
<feature type="region of interest" description="Disordered" evidence="1">
    <location>
        <begin position="113"/>
        <end position="181"/>
    </location>
</feature>
<sequence>MTERLHFHGLVSPLGLLDKSPPCLCWIAHARPGPRLREVSGSSDPQGLSQTLSGNRVSGTRHQVGKTRKQPARQGTGQVFWVRLWRQGGATRFSAPPPSAHRTRSILADPASLAGAAPQGSTPSPHTPTPPRRQDHRPPRARGGQGLCGSQAGTRRPGSSAPVARGVSSRSPGPEGEDAES</sequence>
<dbReference type="EMBL" id="OX459961">
    <property type="protein sequence ID" value="CAI9166123.1"/>
    <property type="molecule type" value="Genomic_DNA"/>
</dbReference>
<evidence type="ECO:0000256" key="1">
    <source>
        <dbReference type="SAM" id="MobiDB-lite"/>
    </source>
</evidence>
<proteinExistence type="predicted"/>